<reference evidence="3" key="1">
    <citation type="submission" date="2002-09" db="EMBL/GenBank/DDBJ databases">
        <title>Oryza sativa nipponbare(GA3) genomic DNA, chromosome 9, PAC clone:P0012A04.</title>
        <authorList>
            <person name="Sasaki T."/>
            <person name="Matsumoto T."/>
            <person name="Hattori M."/>
            <person name="Sakaki Y."/>
            <person name="Katayose Y."/>
        </authorList>
    </citation>
    <scope>NUCLEOTIDE SEQUENCE</scope>
</reference>
<evidence type="ECO:0000256" key="1">
    <source>
        <dbReference type="SAM" id="MobiDB-lite"/>
    </source>
</evidence>
<feature type="region of interest" description="Disordered" evidence="1">
    <location>
        <begin position="18"/>
        <end position="69"/>
    </location>
</feature>
<dbReference type="AlphaFoldDB" id="Q6K254"/>
<evidence type="ECO:0000313" key="3">
    <source>
        <dbReference type="EMBL" id="BAD26127.1"/>
    </source>
</evidence>
<name>Q6K254_ORYSJ</name>
<reference evidence="4" key="3">
    <citation type="journal article" date="2005" name="Nature">
        <title>The map-based sequence of the rice genome.</title>
        <authorList>
            <consortium name="International rice genome sequencing project (IRGSP)"/>
            <person name="Matsumoto T."/>
            <person name="Wu J."/>
            <person name="Kanamori H."/>
            <person name="Katayose Y."/>
            <person name="Fujisawa M."/>
            <person name="Namiki N."/>
            <person name="Mizuno H."/>
            <person name="Yamamoto K."/>
            <person name="Antonio B.A."/>
            <person name="Baba T."/>
            <person name="Sakata K."/>
            <person name="Nagamura Y."/>
            <person name="Aoki H."/>
            <person name="Arikawa K."/>
            <person name="Arita K."/>
            <person name="Bito T."/>
            <person name="Chiden Y."/>
            <person name="Fujitsuka N."/>
            <person name="Fukunaka R."/>
            <person name="Hamada M."/>
            <person name="Harada C."/>
            <person name="Hayashi A."/>
            <person name="Hijishita S."/>
            <person name="Honda M."/>
            <person name="Hosokawa S."/>
            <person name="Ichikawa Y."/>
            <person name="Idonuma A."/>
            <person name="Iijima M."/>
            <person name="Ikeda M."/>
            <person name="Ikeno M."/>
            <person name="Ito K."/>
            <person name="Ito S."/>
            <person name="Ito T."/>
            <person name="Ito Y."/>
            <person name="Ito Y."/>
            <person name="Iwabuchi A."/>
            <person name="Kamiya K."/>
            <person name="Karasawa W."/>
            <person name="Kurita K."/>
            <person name="Katagiri S."/>
            <person name="Kikuta A."/>
            <person name="Kobayashi H."/>
            <person name="Kobayashi N."/>
            <person name="Machita K."/>
            <person name="Maehara T."/>
            <person name="Masukawa M."/>
            <person name="Mizubayashi T."/>
            <person name="Mukai Y."/>
            <person name="Nagasaki H."/>
            <person name="Nagata Y."/>
            <person name="Naito S."/>
            <person name="Nakashima M."/>
            <person name="Nakama Y."/>
            <person name="Nakamichi Y."/>
            <person name="Nakamura M."/>
            <person name="Meguro A."/>
            <person name="Negishi M."/>
            <person name="Ohta I."/>
            <person name="Ohta T."/>
            <person name="Okamoto M."/>
            <person name="Ono N."/>
            <person name="Saji S."/>
            <person name="Sakaguchi M."/>
            <person name="Sakai K."/>
            <person name="Shibata M."/>
            <person name="Shimokawa T."/>
            <person name="Song J."/>
            <person name="Takazaki Y."/>
            <person name="Terasawa K."/>
            <person name="Tsugane M."/>
            <person name="Tsuji K."/>
            <person name="Ueda S."/>
            <person name="Waki K."/>
            <person name="Yamagata H."/>
            <person name="Yamamoto M."/>
            <person name="Yamamoto S."/>
            <person name="Yamane H."/>
            <person name="Yoshiki S."/>
            <person name="Yoshihara R."/>
            <person name="Yukawa K."/>
            <person name="Zhong H."/>
            <person name="Yano M."/>
            <person name="Yuan Q."/>
            <person name="Ouyang S."/>
            <person name="Liu J."/>
            <person name="Jones K.M."/>
            <person name="Gansberger K."/>
            <person name="Moffat K."/>
            <person name="Hill J."/>
            <person name="Bera J."/>
            <person name="Fadrosh D."/>
            <person name="Jin S."/>
            <person name="Johri S."/>
            <person name="Kim M."/>
            <person name="Overton L."/>
            <person name="Reardon M."/>
            <person name="Tsitrin T."/>
            <person name="Vuong H."/>
            <person name="Weaver B."/>
            <person name="Ciecko A."/>
            <person name="Tallon L."/>
            <person name="Jackson J."/>
            <person name="Pai G."/>
            <person name="Aken S.V."/>
            <person name="Utterback T."/>
            <person name="Reidmuller S."/>
            <person name="Feldblyum T."/>
            <person name="Hsiao J."/>
            <person name="Zismann V."/>
            <person name="Iobst S."/>
            <person name="de Vazeille A.R."/>
            <person name="Buell C.R."/>
            <person name="Ying K."/>
            <person name="Li Y."/>
            <person name="Lu T."/>
            <person name="Huang Y."/>
            <person name="Zhao Q."/>
            <person name="Feng Q."/>
            <person name="Zhang L."/>
            <person name="Zhu J."/>
            <person name="Weng Q."/>
            <person name="Mu J."/>
            <person name="Lu Y."/>
            <person name="Fan D."/>
            <person name="Liu Y."/>
            <person name="Guan J."/>
            <person name="Zhang Y."/>
            <person name="Yu S."/>
            <person name="Liu X."/>
            <person name="Zhang Y."/>
            <person name="Hong G."/>
            <person name="Han B."/>
            <person name="Choisne N."/>
            <person name="Demange N."/>
            <person name="Orjeda G."/>
            <person name="Samain S."/>
            <person name="Cattolico L."/>
            <person name="Pelletier E."/>
            <person name="Couloux A."/>
            <person name="Segurens B."/>
            <person name="Wincker P."/>
            <person name="D'Hont A."/>
            <person name="Scarpelli C."/>
            <person name="Weissenbach J."/>
            <person name="Salanoubat M."/>
            <person name="Quetier F."/>
            <person name="Yu Y."/>
            <person name="Kim H.R."/>
            <person name="Rambo T."/>
            <person name="Currie J."/>
            <person name="Collura K."/>
            <person name="Luo M."/>
            <person name="Yang T."/>
            <person name="Ammiraju J.S.S."/>
            <person name="Engler F."/>
            <person name="Soderlund C."/>
            <person name="Wing R.A."/>
            <person name="Palmer L.E."/>
            <person name="de la Bastide M."/>
            <person name="Spiegel L."/>
            <person name="Nascimento L."/>
            <person name="Zutavern T."/>
            <person name="O'Shaughnessy A."/>
            <person name="Dike S."/>
            <person name="Dedhia N."/>
            <person name="Preston R."/>
            <person name="Balija V."/>
            <person name="McCombie W.R."/>
            <person name="Chow T."/>
            <person name="Chen H."/>
            <person name="Chung M."/>
            <person name="Chen C."/>
            <person name="Shaw J."/>
            <person name="Wu H."/>
            <person name="Hsiao K."/>
            <person name="Chao Y."/>
            <person name="Chu M."/>
            <person name="Cheng C."/>
            <person name="Hour A."/>
            <person name="Lee P."/>
            <person name="Lin S."/>
            <person name="Lin Y."/>
            <person name="Liou J."/>
            <person name="Liu S."/>
            <person name="Hsing Y."/>
            <person name="Raghuvanshi S."/>
            <person name="Mohanty A."/>
            <person name="Bharti A.K."/>
            <person name="Gaur A."/>
            <person name="Gupta V."/>
            <person name="Kumar D."/>
            <person name="Ravi V."/>
            <person name="Vij S."/>
            <person name="Kapur A."/>
            <person name="Khurana P."/>
            <person name="Khurana P."/>
            <person name="Khurana J.P."/>
            <person name="Tyagi A.K."/>
            <person name="Gaikwad K."/>
            <person name="Singh A."/>
            <person name="Dalal V."/>
            <person name="Srivastava S."/>
            <person name="Dixit A."/>
            <person name="Pal A.K."/>
            <person name="Ghazi I.A."/>
            <person name="Yadav M."/>
            <person name="Pandit A."/>
            <person name="Bhargava A."/>
            <person name="Sureshbabu K."/>
            <person name="Batra K."/>
            <person name="Sharma T.R."/>
            <person name="Mohapatra T."/>
            <person name="Singh N.K."/>
            <person name="Messing J."/>
            <person name="Nelson A.B."/>
            <person name="Fuks G."/>
            <person name="Kavchok S."/>
            <person name="Keizer G."/>
            <person name="Linton E."/>
            <person name="Llaca V."/>
            <person name="Song R."/>
            <person name="Tanyolac B."/>
            <person name="Young S."/>
            <person name="Ho-Il K."/>
            <person name="Hahn J.H."/>
            <person name="Sangsakoo G."/>
            <person name="Vanavichit A."/>
            <person name="de Mattos Luiz.A.T."/>
            <person name="Zimmer P.D."/>
            <person name="Malone G."/>
            <person name="Dellagostin O."/>
            <person name="de Oliveira A.C."/>
            <person name="Bevan M."/>
            <person name="Bancroft I."/>
            <person name="Minx P."/>
            <person name="Cordum H."/>
            <person name="Wilson R."/>
            <person name="Cheng Z."/>
            <person name="Jin W."/>
            <person name="Jiang J."/>
            <person name="Leong S.A."/>
            <person name="Iwama H."/>
            <person name="Gojobori T."/>
            <person name="Itoh T."/>
            <person name="Niimura Y."/>
            <person name="Fujii Y."/>
            <person name="Habara T."/>
            <person name="Sakai H."/>
            <person name="Sato Y."/>
            <person name="Wilson G."/>
            <person name="Kumar K."/>
            <person name="McCouch S."/>
            <person name="Juretic N."/>
            <person name="Hoen D."/>
            <person name="Wright S."/>
            <person name="Bruskiewich R."/>
            <person name="Bureau T."/>
            <person name="Miyao A."/>
            <person name="Hirochika H."/>
            <person name="Nishikawa T."/>
            <person name="Kadowaki K."/>
            <person name="Sugiura M."/>
            <person name="Burr B."/>
            <person name="Sasaki T."/>
        </authorList>
    </citation>
    <scope>NUCLEOTIDE SEQUENCE [LARGE SCALE GENOMIC DNA]</scope>
    <source>
        <strain evidence="4">cv. Nipponbare</strain>
    </source>
</reference>
<organism evidence="2 4">
    <name type="scientific">Oryza sativa subsp. japonica</name>
    <name type="common">Rice</name>
    <dbReference type="NCBI Taxonomy" id="39947"/>
    <lineage>
        <taxon>Eukaryota</taxon>
        <taxon>Viridiplantae</taxon>
        <taxon>Streptophyta</taxon>
        <taxon>Embryophyta</taxon>
        <taxon>Tracheophyta</taxon>
        <taxon>Spermatophyta</taxon>
        <taxon>Magnoliopsida</taxon>
        <taxon>Liliopsida</taxon>
        <taxon>Poales</taxon>
        <taxon>Poaceae</taxon>
        <taxon>BOP clade</taxon>
        <taxon>Oryzoideae</taxon>
        <taxon>Oryzeae</taxon>
        <taxon>Oryzinae</taxon>
        <taxon>Oryza</taxon>
        <taxon>Oryza sativa</taxon>
    </lineage>
</organism>
<dbReference type="Proteomes" id="UP000000763">
    <property type="component" value="Chromosome 9"/>
</dbReference>
<dbReference type="EMBL" id="AP006155">
    <property type="protein sequence ID" value="BAD23719.1"/>
    <property type="molecule type" value="Genomic_DNA"/>
</dbReference>
<protein>
    <submittedName>
        <fullName evidence="2">Uncharacterized protein</fullName>
    </submittedName>
</protein>
<accession>Q6K254</accession>
<dbReference type="EMBL" id="AP005739">
    <property type="protein sequence ID" value="BAD26127.1"/>
    <property type="molecule type" value="Genomic_DNA"/>
</dbReference>
<evidence type="ECO:0000313" key="2">
    <source>
        <dbReference type="EMBL" id="BAD23719.1"/>
    </source>
</evidence>
<gene>
    <name evidence="2" type="ORF">B1012G04.41</name>
    <name evidence="3" type="ORF">P0012A04.27</name>
</gene>
<evidence type="ECO:0000313" key="4">
    <source>
        <dbReference type="Proteomes" id="UP000000763"/>
    </source>
</evidence>
<reference evidence="2" key="2">
    <citation type="submission" date="2003-01" db="EMBL/GenBank/DDBJ databases">
        <title>Oryza sativa nipponbare(GA3) genomic DNA, chromosome 9, BAC clone:B1012G04.</title>
        <authorList>
            <person name="Sasaki T."/>
            <person name="Matsumoto T."/>
            <person name="Katayose Y."/>
        </authorList>
    </citation>
    <scope>NUCLEOTIDE SEQUENCE</scope>
</reference>
<reference evidence="4" key="4">
    <citation type="journal article" date="2008" name="Nucleic Acids Res.">
        <title>The rice annotation project database (RAP-DB): 2008 update.</title>
        <authorList>
            <consortium name="The rice annotation project (RAP)"/>
        </authorList>
    </citation>
    <scope>GENOME REANNOTATION</scope>
    <source>
        <strain evidence="4">cv. Nipponbare</strain>
    </source>
</reference>
<proteinExistence type="predicted"/>
<sequence length="69" mass="7693">MHADGGGEDTVLCTLAVKEGREADEAGQREPPEGQERRRKERGEVPPADLASQLRSSNCHVIRNRFQNH</sequence>
<feature type="compositionally biased region" description="Basic and acidic residues" evidence="1">
    <location>
        <begin position="18"/>
        <end position="44"/>
    </location>
</feature>